<evidence type="ECO:0000313" key="1">
    <source>
        <dbReference type="EMBL" id="KMO78071.1"/>
    </source>
</evidence>
<proteinExistence type="predicted"/>
<comment type="caution">
    <text evidence="1">The sequence shown here is derived from an EMBL/GenBank/DDBJ whole genome shotgun (WGS) entry which is preliminary data.</text>
</comment>
<dbReference type="EMBL" id="JYNL01000020">
    <property type="protein sequence ID" value="KMO78071.1"/>
    <property type="molecule type" value="Genomic_DNA"/>
</dbReference>
<gene>
    <name evidence="1" type="ORF">MCHLDSM_01982</name>
</gene>
<dbReference type="PATRIC" id="fig|37916.4.peg.1900"/>
<name>A0A0J6Z0D4_9MYCO</name>
<reference evidence="1 2" key="1">
    <citation type="journal article" date="2015" name="Genome Biol. Evol.">
        <title>Characterization of Three Mycobacterium spp. with Potential Use in Bioremediation by Genome Sequencing and Comparative Genomics.</title>
        <authorList>
            <person name="Das S."/>
            <person name="Pettersson B.M."/>
            <person name="Behra P.R."/>
            <person name="Ramesh M."/>
            <person name="Dasgupta S."/>
            <person name="Bhattacharya A."/>
            <person name="Kirsebom L.A."/>
        </authorList>
    </citation>
    <scope>NUCLEOTIDE SEQUENCE [LARGE SCALE GENOMIC DNA]</scope>
    <source>
        <strain evidence="1 2">DSM 43826</strain>
    </source>
</reference>
<evidence type="ECO:0000313" key="2">
    <source>
        <dbReference type="Proteomes" id="UP000036513"/>
    </source>
</evidence>
<organism evidence="1 2">
    <name type="scientific">Mycolicibacterium chlorophenolicum</name>
    <dbReference type="NCBI Taxonomy" id="37916"/>
    <lineage>
        <taxon>Bacteria</taxon>
        <taxon>Bacillati</taxon>
        <taxon>Actinomycetota</taxon>
        <taxon>Actinomycetes</taxon>
        <taxon>Mycobacteriales</taxon>
        <taxon>Mycobacteriaceae</taxon>
        <taxon>Mycolicibacterium</taxon>
    </lineage>
</organism>
<keyword evidence="2" id="KW-1185">Reference proteome</keyword>
<protein>
    <submittedName>
        <fullName evidence="1">Uncharacterized protein</fullName>
    </submittedName>
</protein>
<accession>A0A0J6Z0D4</accession>
<dbReference type="Proteomes" id="UP000036513">
    <property type="component" value="Unassembled WGS sequence"/>
</dbReference>
<dbReference type="AlphaFoldDB" id="A0A0J6Z0D4"/>
<sequence>MSVGRVVKAAIPLLLIAFGLLWPVCSPVAARPARPPKTRW</sequence>